<organism evidence="2 3">
    <name type="scientific">Ancylostoma ceylanicum</name>
    <dbReference type="NCBI Taxonomy" id="53326"/>
    <lineage>
        <taxon>Eukaryota</taxon>
        <taxon>Metazoa</taxon>
        <taxon>Ecdysozoa</taxon>
        <taxon>Nematoda</taxon>
        <taxon>Chromadorea</taxon>
        <taxon>Rhabditida</taxon>
        <taxon>Rhabditina</taxon>
        <taxon>Rhabditomorpha</taxon>
        <taxon>Strongyloidea</taxon>
        <taxon>Ancylostomatidae</taxon>
        <taxon>Ancylostomatinae</taxon>
        <taxon>Ancylostoma</taxon>
    </lineage>
</organism>
<keyword evidence="1" id="KW-0472">Membrane</keyword>
<reference evidence="3" key="1">
    <citation type="journal article" date="2015" name="Nat. Genet.">
        <title>The genome and transcriptome of the zoonotic hookworm Ancylostoma ceylanicum identify infection-specific gene families.</title>
        <authorList>
            <person name="Schwarz E.M."/>
            <person name="Hu Y."/>
            <person name="Antoshechkin I."/>
            <person name="Miller M.M."/>
            <person name="Sternberg P.W."/>
            <person name="Aroian R.V."/>
        </authorList>
    </citation>
    <scope>NUCLEOTIDE SEQUENCE</scope>
    <source>
        <strain evidence="3">HY135</strain>
    </source>
</reference>
<dbReference type="Proteomes" id="UP000024635">
    <property type="component" value="Unassembled WGS sequence"/>
</dbReference>
<keyword evidence="3" id="KW-1185">Reference proteome</keyword>
<gene>
    <name evidence="2" type="primary">Acey_s0104.g3597</name>
    <name evidence="2" type="ORF">Y032_0104g3597</name>
</gene>
<comment type="caution">
    <text evidence="2">The sequence shown here is derived from an EMBL/GenBank/DDBJ whole genome shotgun (WGS) entry which is preliminary data.</text>
</comment>
<dbReference type="AlphaFoldDB" id="A0A016TGP8"/>
<dbReference type="EMBL" id="JARK01001440">
    <property type="protein sequence ID" value="EYC01778.1"/>
    <property type="molecule type" value="Genomic_DNA"/>
</dbReference>
<protein>
    <submittedName>
        <fullName evidence="2">Uncharacterized protein</fullName>
    </submittedName>
</protein>
<feature type="transmembrane region" description="Helical" evidence="1">
    <location>
        <begin position="64"/>
        <end position="84"/>
    </location>
</feature>
<evidence type="ECO:0000313" key="3">
    <source>
        <dbReference type="Proteomes" id="UP000024635"/>
    </source>
</evidence>
<evidence type="ECO:0000313" key="2">
    <source>
        <dbReference type="EMBL" id="EYC01778.1"/>
    </source>
</evidence>
<proteinExistence type="predicted"/>
<keyword evidence="1" id="KW-0812">Transmembrane</keyword>
<keyword evidence="1" id="KW-1133">Transmembrane helix</keyword>
<sequence>MLLRYSLLVPRWRAGAPLPSTRGVLLAINTQLVGCWNLANRKPHVMAGGGTARLRGINKSYKKLYVLVTVFQIVCFVLLEMRYFERS</sequence>
<accession>A0A016TGP8</accession>
<name>A0A016TGP8_9BILA</name>
<evidence type="ECO:0000256" key="1">
    <source>
        <dbReference type="SAM" id="Phobius"/>
    </source>
</evidence>